<dbReference type="AlphaFoldDB" id="A0A9X3DW46"/>
<gene>
    <name evidence="1" type="ORF">OSH00_17750</name>
</gene>
<keyword evidence="2" id="KW-1185">Reference proteome</keyword>
<dbReference type="Proteomes" id="UP001146019">
    <property type="component" value="Unassembled WGS sequence"/>
</dbReference>
<organism evidence="1 2">
    <name type="scientific">Acinetobacter nematophilus</name>
    <dbReference type="NCBI Taxonomy" id="2994642"/>
    <lineage>
        <taxon>Bacteria</taxon>
        <taxon>Pseudomonadati</taxon>
        <taxon>Pseudomonadota</taxon>
        <taxon>Gammaproteobacteria</taxon>
        <taxon>Moraxellales</taxon>
        <taxon>Moraxellaceae</taxon>
        <taxon>Acinetobacter</taxon>
    </lineage>
</organism>
<comment type="caution">
    <text evidence="1">The sequence shown here is derived from an EMBL/GenBank/DDBJ whole genome shotgun (WGS) entry which is preliminary data.</text>
</comment>
<dbReference type="RefSeq" id="WP_266131531.1">
    <property type="nucleotide sequence ID" value="NZ_JAPKMY010000012.1"/>
</dbReference>
<name>A0A9X3DW46_9GAMM</name>
<dbReference type="EMBL" id="JAPKMY010000012">
    <property type="protein sequence ID" value="MCX5469564.1"/>
    <property type="molecule type" value="Genomic_DNA"/>
</dbReference>
<protein>
    <submittedName>
        <fullName evidence="1">Uncharacterized protein</fullName>
    </submittedName>
</protein>
<reference evidence="1" key="1">
    <citation type="submission" date="2022-11" db="EMBL/GenBank/DDBJ databases">
        <title>Biodiversity and phylogenetic relationships of bacteria.</title>
        <authorList>
            <person name="Machado R.A.R."/>
            <person name="Bhat A."/>
            <person name="Loulou A."/>
            <person name="Kallel S."/>
        </authorList>
    </citation>
    <scope>NUCLEOTIDE SEQUENCE</scope>
    <source>
        <strain evidence="1">A-IN1</strain>
    </source>
</reference>
<proteinExistence type="predicted"/>
<accession>A0A9X3DW46</accession>
<evidence type="ECO:0000313" key="1">
    <source>
        <dbReference type="EMBL" id="MCX5469564.1"/>
    </source>
</evidence>
<evidence type="ECO:0000313" key="2">
    <source>
        <dbReference type="Proteomes" id="UP001146019"/>
    </source>
</evidence>
<sequence length="310" mass="37591">MPGFNYDSSIADLIDKELKKFNDEDMLWIYDKLLIFVDKNQYSFHSETDSLLIGKQINFKFDDFNNIKEITKKIKSRLEKIGEIEEVEYFFKRIQKFNNFDKELFSFLKTNKRLCNFAINFIENNSLENRNNLPEFKFIENNYLYTIYQFTFNEINFNKDSINKVKAIFIDVISKDYHNNSKNFEDEDFLKWAYSYLINKSRDFKRLKYRPSTNSDYYNLIVSFLDYILHFKKDTHYSLTNQLYKAWSQKKFRAADKVKKQYHLPLTKGAKSELKKLSDFKNKTENEILEELIHQMYLKEMCDEDGKLKY</sequence>